<dbReference type="Gene3D" id="1.10.238.10">
    <property type="entry name" value="EF-hand"/>
    <property type="match status" value="4"/>
</dbReference>
<dbReference type="InterPro" id="IPR018247">
    <property type="entry name" value="EF_Hand_1_Ca_BS"/>
</dbReference>
<dbReference type="KEGG" id="emv:HQR01_04725"/>
<keyword evidence="4" id="KW-0732">Signal</keyword>
<keyword evidence="2" id="KW-0677">Repeat</keyword>
<dbReference type="InterPro" id="IPR011992">
    <property type="entry name" value="EF-hand-dom_pair"/>
</dbReference>
<evidence type="ECO:0000256" key="4">
    <source>
        <dbReference type="SAM" id="SignalP"/>
    </source>
</evidence>
<feature type="region of interest" description="Disordered" evidence="3">
    <location>
        <begin position="144"/>
        <end position="164"/>
    </location>
</feature>
<dbReference type="Pfam" id="PF13202">
    <property type="entry name" value="EF-hand_5"/>
    <property type="match status" value="3"/>
</dbReference>
<feature type="domain" description="EF-hand" evidence="5">
    <location>
        <begin position="67"/>
        <end position="102"/>
    </location>
</feature>
<evidence type="ECO:0000256" key="1">
    <source>
        <dbReference type="ARBA" id="ARBA00022723"/>
    </source>
</evidence>
<feature type="signal peptide" evidence="4">
    <location>
        <begin position="1"/>
        <end position="23"/>
    </location>
</feature>
<sequence>MRKTFLGISVAALALAGATTVLAQHGERHNPDADGDGTVTLAEMQAHGADMFAKMDTNGDGVLNDADRSAHGAGMFAKADANGDGELTPDELKAAHEARMERREARHADRAENREARMAEHFAMADTDKSGGLSEDELRAMHAARGEHRDGKRHRGTGHGGHGGSSMMLHMADTDGDKAVTRAEFDGAIATHFAKMDTDGNGSVSQAERQAAHKAMRERMREHHGAHSEN</sequence>
<evidence type="ECO:0000259" key="5">
    <source>
        <dbReference type="PROSITE" id="PS50222"/>
    </source>
</evidence>
<protein>
    <submittedName>
        <fullName evidence="6">EF-hand domain-containing protein</fullName>
    </submittedName>
</protein>
<dbReference type="AlphaFoldDB" id="A0A7D4CCF9"/>
<dbReference type="SMART" id="SM00054">
    <property type="entry name" value="EFh"/>
    <property type="match status" value="3"/>
</dbReference>
<dbReference type="CDD" id="cd00051">
    <property type="entry name" value="EFh"/>
    <property type="match status" value="1"/>
</dbReference>
<dbReference type="PANTHER" id="PTHR10827">
    <property type="entry name" value="RETICULOCALBIN"/>
    <property type="match status" value="1"/>
</dbReference>
<keyword evidence="1" id="KW-0479">Metal-binding</keyword>
<dbReference type="PANTHER" id="PTHR10827:SF98">
    <property type="entry name" value="45 KDA CALCIUM-BINDING PROTEIN"/>
    <property type="match status" value="1"/>
</dbReference>
<dbReference type="PROSITE" id="PS50222">
    <property type="entry name" value="EF_HAND_2"/>
    <property type="match status" value="2"/>
</dbReference>
<feature type="domain" description="EF-hand" evidence="5">
    <location>
        <begin position="113"/>
        <end position="148"/>
    </location>
</feature>
<feature type="region of interest" description="Disordered" evidence="3">
    <location>
        <begin position="197"/>
        <end position="230"/>
    </location>
</feature>
<evidence type="ECO:0000256" key="2">
    <source>
        <dbReference type="ARBA" id="ARBA00022737"/>
    </source>
</evidence>
<proteinExistence type="predicted"/>
<dbReference type="RefSeq" id="WP_173213001.1">
    <property type="nucleotide sequence ID" value="NZ_CP053921.1"/>
</dbReference>
<organism evidence="6 7">
    <name type="scientific">Erythrobacter mangrovi</name>
    <dbReference type="NCBI Taxonomy" id="2739433"/>
    <lineage>
        <taxon>Bacteria</taxon>
        <taxon>Pseudomonadati</taxon>
        <taxon>Pseudomonadota</taxon>
        <taxon>Alphaproteobacteria</taxon>
        <taxon>Sphingomonadales</taxon>
        <taxon>Erythrobacteraceae</taxon>
        <taxon>Erythrobacter/Porphyrobacter group</taxon>
        <taxon>Erythrobacter</taxon>
    </lineage>
</organism>
<dbReference type="GO" id="GO:0005509">
    <property type="term" value="F:calcium ion binding"/>
    <property type="evidence" value="ECO:0007669"/>
    <property type="project" value="InterPro"/>
</dbReference>
<name>A0A7D4CCF9_9SPHN</name>
<evidence type="ECO:0000313" key="6">
    <source>
        <dbReference type="EMBL" id="QKG70729.1"/>
    </source>
</evidence>
<evidence type="ECO:0000313" key="7">
    <source>
        <dbReference type="Proteomes" id="UP000504693"/>
    </source>
</evidence>
<dbReference type="SUPFAM" id="SSF47473">
    <property type="entry name" value="EF-hand"/>
    <property type="match status" value="1"/>
</dbReference>
<feature type="compositionally biased region" description="Basic and acidic residues" evidence="3">
    <location>
        <begin position="215"/>
        <end position="230"/>
    </location>
</feature>
<feature type="chain" id="PRO_5028851854" evidence="4">
    <location>
        <begin position="24"/>
        <end position="230"/>
    </location>
</feature>
<keyword evidence="7" id="KW-1185">Reference proteome</keyword>
<accession>A0A7D4CCF9</accession>
<reference evidence="6 7" key="1">
    <citation type="submission" date="2020-05" db="EMBL/GenBank/DDBJ databases">
        <title>Erythrobacter mangrovi sp. nov., isolated from rhizosphere soil of mangrove plant (Kandelia candel).</title>
        <authorList>
            <person name="Ye Y.H."/>
        </authorList>
    </citation>
    <scope>NUCLEOTIDE SEQUENCE [LARGE SCALE GENOMIC DNA]</scope>
    <source>
        <strain evidence="6 7">EB310</strain>
    </source>
</reference>
<dbReference type="Proteomes" id="UP000504693">
    <property type="component" value="Chromosome"/>
</dbReference>
<dbReference type="PROSITE" id="PS00018">
    <property type="entry name" value="EF_HAND_1"/>
    <property type="match status" value="2"/>
</dbReference>
<dbReference type="InterPro" id="IPR002048">
    <property type="entry name" value="EF_hand_dom"/>
</dbReference>
<evidence type="ECO:0000256" key="3">
    <source>
        <dbReference type="SAM" id="MobiDB-lite"/>
    </source>
</evidence>
<dbReference type="EMBL" id="CP053921">
    <property type="protein sequence ID" value="QKG70729.1"/>
    <property type="molecule type" value="Genomic_DNA"/>
</dbReference>
<gene>
    <name evidence="6" type="ORF">HQR01_04725</name>
</gene>